<dbReference type="Pfam" id="PF09912">
    <property type="entry name" value="DUF2141"/>
    <property type="match status" value="1"/>
</dbReference>
<dbReference type="AlphaFoldDB" id="A0A0S4MYM1"/>
<reference evidence="4" key="1">
    <citation type="submission" date="2015-11" db="EMBL/GenBank/DDBJ databases">
        <authorList>
            <person name="Varghese N."/>
        </authorList>
    </citation>
    <scope>NUCLEOTIDE SEQUENCE [LARGE SCALE GENOMIC DNA]</scope>
</reference>
<name>A0A0S4MYM1_9BACT</name>
<feature type="domain" description="SbsA Ig-like" evidence="2">
    <location>
        <begin position="29"/>
        <end position="129"/>
    </location>
</feature>
<keyword evidence="4" id="KW-1185">Reference proteome</keyword>
<evidence type="ECO:0000313" key="4">
    <source>
        <dbReference type="Proteomes" id="UP000320623"/>
    </source>
</evidence>
<dbReference type="EMBL" id="FAOO01000005">
    <property type="protein sequence ID" value="CUU03881.1"/>
    <property type="molecule type" value="Genomic_DNA"/>
</dbReference>
<gene>
    <name evidence="3" type="ORF">JGI1_00843</name>
</gene>
<protein>
    <recommendedName>
        <fullName evidence="2">SbsA Ig-like domain-containing protein</fullName>
    </recommendedName>
</protein>
<dbReference type="Proteomes" id="UP000320623">
    <property type="component" value="Unassembled WGS sequence"/>
</dbReference>
<dbReference type="InterPro" id="IPR014755">
    <property type="entry name" value="Cu-Rt/internalin_Ig-like"/>
</dbReference>
<dbReference type="RefSeq" id="WP_181180251.1">
    <property type="nucleotide sequence ID" value="NZ_FAOO01000005.1"/>
</dbReference>
<evidence type="ECO:0000259" key="2">
    <source>
        <dbReference type="Pfam" id="PF13205"/>
    </source>
</evidence>
<dbReference type="Pfam" id="PF13205">
    <property type="entry name" value="Big_5"/>
    <property type="match status" value="2"/>
</dbReference>
<keyword evidence="1" id="KW-0732">Signal</keyword>
<dbReference type="Gene3D" id="2.60.40.1220">
    <property type="match status" value="2"/>
</dbReference>
<organism evidence="3 4">
    <name type="scientific">Candidatus Thermokryptus mobilis</name>
    <dbReference type="NCBI Taxonomy" id="1643428"/>
    <lineage>
        <taxon>Bacteria</taxon>
        <taxon>Pseudomonadati</taxon>
        <taxon>Candidatus Kryptoniota</taxon>
        <taxon>Candidatus Thermokryptus</taxon>
    </lineage>
</organism>
<feature type="domain" description="SbsA Ig-like" evidence="2">
    <location>
        <begin position="337"/>
        <end position="435"/>
    </location>
</feature>
<evidence type="ECO:0000313" key="3">
    <source>
        <dbReference type="EMBL" id="CUU03881.1"/>
    </source>
</evidence>
<dbReference type="STRING" id="1643428.GCA_001442855_00820"/>
<dbReference type="InterPro" id="IPR032812">
    <property type="entry name" value="SbsA_Ig"/>
</dbReference>
<dbReference type="PROSITE" id="PS51257">
    <property type="entry name" value="PROKAR_LIPOPROTEIN"/>
    <property type="match status" value="1"/>
</dbReference>
<dbReference type="InterPro" id="IPR018673">
    <property type="entry name" value="DUF2141"/>
</dbReference>
<sequence>MKSLGSVLFSILIIFGCATQIPPSGGPPDTTPPQIIKTFPANGSLNFKENFVEVEFSEYVDKRSVQDAIFISPYIEGEIKYKWSGRKLKIIFPQKLKENTTYVITFGAEIRDINAGNKMKESFTIAFSTGQKIDTGSIDGKIFTEKENFMVFAYLIDGMNPDTLSPIHTKPDYVTQAGKDGSFKFQFIKFGKYRLFAINDKTKNFLYDPTIDDYGVYWNDIVIDSLNPSVSNIIFKTTLEDTSKPFVSSITPIDNSHIIVRFSEKVTLKDKSIKIESSKGETPFIIQQFQDSTRFMLITEKLEQGEKYILKISKLTDISGNEINPVALEISGNFSPDTTAPSLILSMPSENEEDVSLTPTIKLYFDDILKGDFIVNLLDSTGKEIKSKIMQSQNIITVQPESELKPGEIYTIKVFNLSDINSNKLKDTLKLTFKTIDPSNFGAIEGRIACEDTTSDVIISAFDPEKKKVFHTTSKCNSKFAFEQIPQGKYIISAFIDSNRNGKYDYGKVFPFVPSERFTFYPDTVKVRARWTTENVDIKF</sequence>
<evidence type="ECO:0000256" key="1">
    <source>
        <dbReference type="ARBA" id="ARBA00022729"/>
    </source>
</evidence>
<proteinExistence type="predicted"/>
<accession>A0A0S4MYM1</accession>